<evidence type="ECO:0000259" key="1">
    <source>
        <dbReference type="Pfam" id="PF05161"/>
    </source>
</evidence>
<feature type="domain" description="MOFRL-associated" evidence="2">
    <location>
        <begin position="9"/>
        <end position="230"/>
    </location>
</feature>
<keyword evidence="3" id="KW-0418">Kinase</keyword>
<feature type="domain" description="MOFRL" evidence="1">
    <location>
        <begin position="304"/>
        <end position="408"/>
    </location>
</feature>
<dbReference type="Pfam" id="PF05161">
    <property type="entry name" value="MOFRL"/>
    <property type="match status" value="1"/>
</dbReference>
<dbReference type="EMBL" id="JACSNV010000022">
    <property type="protein sequence ID" value="MBM6878785.1"/>
    <property type="molecule type" value="Genomic_DNA"/>
</dbReference>
<dbReference type="InterPro" id="IPR007835">
    <property type="entry name" value="MOFRL"/>
</dbReference>
<evidence type="ECO:0000313" key="4">
    <source>
        <dbReference type="Proteomes" id="UP000729290"/>
    </source>
</evidence>
<dbReference type="Gene3D" id="3.40.50.10180">
    <property type="entry name" value="Glycerate kinase, MOFRL-like N-terminal domain"/>
    <property type="match status" value="1"/>
</dbReference>
<organism evidence="3 4">
    <name type="scientific">Anaerotignum lactatifermentans</name>
    <dbReference type="NCBI Taxonomy" id="160404"/>
    <lineage>
        <taxon>Bacteria</taxon>
        <taxon>Bacillati</taxon>
        <taxon>Bacillota</taxon>
        <taxon>Clostridia</taxon>
        <taxon>Lachnospirales</taxon>
        <taxon>Anaerotignaceae</taxon>
        <taxon>Anaerotignum</taxon>
    </lineage>
</organism>
<dbReference type="InterPro" id="IPR038614">
    <property type="entry name" value="GK_N_sf"/>
</dbReference>
<gene>
    <name evidence="3" type="ORF">H9X83_11565</name>
</gene>
<dbReference type="SUPFAM" id="SSF82544">
    <property type="entry name" value="GckA/TtuD-like"/>
    <property type="match status" value="1"/>
</dbReference>
<dbReference type="InterPro" id="IPR025286">
    <property type="entry name" value="MOFRL_assoc_dom"/>
</dbReference>
<accession>A0ABS2GDK0</accession>
<dbReference type="GO" id="GO:0016301">
    <property type="term" value="F:kinase activity"/>
    <property type="evidence" value="ECO:0007669"/>
    <property type="project" value="UniProtKB-KW"/>
</dbReference>
<dbReference type="Pfam" id="PF13660">
    <property type="entry name" value="DUF4147"/>
    <property type="match status" value="1"/>
</dbReference>
<dbReference type="Proteomes" id="UP000729290">
    <property type="component" value="Unassembled WGS sequence"/>
</dbReference>
<dbReference type="PANTHER" id="PTHR12227:SF0">
    <property type="entry name" value="GLYCERATE KINASE"/>
    <property type="match status" value="1"/>
</dbReference>
<evidence type="ECO:0000313" key="3">
    <source>
        <dbReference type="EMBL" id="MBM6878785.1"/>
    </source>
</evidence>
<dbReference type="Gene3D" id="3.40.1480.10">
    <property type="entry name" value="MOFRL domain"/>
    <property type="match status" value="1"/>
</dbReference>
<proteinExistence type="predicted"/>
<keyword evidence="3" id="KW-0808">Transferase</keyword>
<dbReference type="InterPro" id="IPR039760">
    <property type="entry name" value="MOFRL_protein"/>
</dbReference>
<name>A0ABS2GDK0_9FIRM</name>
<evidence type="ECO:0000259" key="2">
    <source>
        <dbReference type="Pfam" id="PF13660"/>
    </source>
</evidence>
<reference evidence="3 4" key="1">
    <citation type="journal article" date="2021" name="Sci. Rep.">
        <title>The distribution of antibiotic resistance genes in chicken gut microbiota commensals.</title>
        <authorList>
            <person name="Juricova H."/>
            <person name="Matiasovicova J."/>
            <person name="Kubasova T."/>
            <person name="Cejkova D."/>
            <person name="Rychlik I."/>
        </authorList>
    </citation>
    <scope>NUCLEOTIDE SEQUENCE [LARGE SCALE GENOMIC DNA]</scope>
    <source>
        <strain evidence="3 4">An431b</strain>
    </source>
</reference>
<sequence>MNSPLRQDALHIIEQTLQKVLPETAVHRALEGRTFPGRILVVSIGKAAWTMAKAAAEVLPRLDGGIVLTKYGHSQGPIPGFSIREAGHPVTDENSLLGAEEVLRLVEQTTPEDTVLLLLSGGGSALFEKPAQGLTLAQLQDVSRQLLACGANIVEINTIRKHLSAVKGGRFGALCAPASVFVIALSDILGDRLDSIASGPASPDQSTSEEALAIVRKYGLVFPPAVMEQLKKETPKTLPNASAVITGSVSQLCHFAAEEAQKLGYTPLVLTSQLDCEAREAGRFFGAMAQSLEKGGSLSPRPTAILCGGETVVRLTGTGKGGRNQELALAAAPYMDGLPHVLVAAVGSDGTDGPTDAAGGITDGSTMAKLRQAEIDLDEILADNNAYEALKQADGLIMTGPTGTNVNDLYFLLFRPKE</sequence>
<protein>
    <submittedName>
        <fullName evidence="3">Glycerate kinase</fullName>
    </submittedName>
</protein>
<comment type="caution">
    <text evidence="3">The sequence shown here is derived from an EMBL/GenBank/DDBJ whole genome shotgun (WGS) entry which is preliminary data.</text>
</comment>
<dbReference type="InterPro" id="IPR037035">
    <property type="entry name" value="GK-like_C_sf"/>
</dbReference>
<dbReference type="PANTHER" id="PTHR12227">
    <property type="entry name" value="GLYCERATE KINASE"/>
    <property type="match status" value="1"/>
</dbReference>
<keyword evidence="4" id="KW-1185">Reference proteome</keyword>